<proteinExistence type="predicted"/>
<accession>A0ABV0RTN1</accession>
<protein>
    <submittedName>
        <fullName evidence="1">Uncharacterized protein</fullName>
    </submittedName>
</protein>
<name>A0ABV0RTN1_9TELE</name>
<dbReference type="Proteomes" id="UP001434883">
    <property type="component" value="Unassembled WGS sequence"/>
</dbReference>
<comment type="caution">
    <text evidence="1">The sequence shown here is derived from an EMBL/GenBank/DDBJ whole genome shotgun (WGS) entry which is preliminary data.</text>
</comment>
<keyword evidence="2" id="KW-1185">Reference proteome</keyword>
<evidence type="ECO:0000313" key="1">
    <source>
        <dbReference type="EMBL" id="MEQ2210943.1"/>
    </source>
</evidence>
<evidence type="ECO:0000313" key="2">
    <source>
        <dbReference type="Proteomes" id="UP001434883"/>
    </source>
</evidence>
<organism evidence="1 2">
    <name type="scientific">Xenoophorus captivus</name>
    <dbReference type="NCBI Taxonomy" id="1517983"/>
    <lineage>
        <taxon>Eukaryota</taxon>
        <taxon>Metazoa</taxon>
        <taxon>Chordata</taxon>
        <taxon>Craniata</taxon>
        <taxon>Vertebrata</taxon>
        <taxon>Euteleostomi</taxon>
        <taxon>Actinopterygii</taxon>
        <taxon>Neopterygii</taxon>
        <taxon>Teleostei</taxon>
        <taxon>Neoteleostei</taxon>
        <taxon>Acanthomorphata</taxon>
        <taxon>Ovalentaria</taxon>
        <taxon>Atherinomorphae</taxon>
        <taxon>Cyprinodontiformes</taxon>
        <taxon>Goodeidae</taxon>
        <taxon>Xenoophorus</taxon>
    </lineage>
</organism>
<dbReference type="EMBL" id="JAHRIN010055486">
    <property type="protein sequence ID" value="MEQ2210943.1"/>
    <property type="molecule type" value="Genomic_DNA"/>
</dbReference>
<gene>
    <name evidence="1" type="ORF">XENOCAPTIV_022641</name>
</gene>
<reference evidence="1 2" key="1">
    <citation type="submission" date="2021-06" db="EMBL/GenBank/DDBJ databases">
        <authorList>
            <person name="Palmer J.M."/>
        </authorList>
    </citation>
    <scope>NUCLEOTIDE SEQUENCE [LARGE SCALE GENOMIC DNA]</scope>
    <source>
        <strain evidence="1 2">XC_2019</strain>
        <tissue evidence="1">Muscle</tissue>
    </source>
</reference>
<sequence length="133" mass="14536">MPCGPFNSPTCICFFAAVSASLEDSLGGSAKATLQAIGAQEAAVQAITQHTHKLKEAMEKEVLTHLSTKLWSDSDNDVFVTGCPDVSADQSLLCSRCMSNLFLLWQEERTSTDGLSNLRTGWQLFMVWFLQAT</sequence>